<comment type="caution">
    <text evidence="5">The sequence shown here is derived from an EMBL/GenBank/DDBJ whole genome shotgun (WGS) entry which is preliminary data.</text>
</comment>
<dbReference type="Gene3D" id="3.30.420.10">
    <property type="entry name" value="Ribonuclease H-like superfamily/Ribonuclease H"/>
    <property type="match status" value="1"/>
</dbReference>
<evidence type="ECO:0000313" key="5">
    <source>
        <dbReference type="EMBL" id="CAB3383205.1"/>
    </source>
</evidence>
<keyword evidence="1" id="KW-0540">Nuclease</keyword>
<protein>
    <recommendedName>
        <fullName evidence="4">Exonuclease domain-containing protein</fullName>
    </recommendedName>
</protein>
<gene>
    <name evidence="5" type="ORF">CLODIP_2_CD15249</name>
</gene>
<name>A0A8S1DLW4_9INSE</name>
<dbReference type="GO" id="GO:0003676">
    <property type="term" value="F:nucleic acid binding"/>
    <property type="evidence" value="ECO:0007669"/>
    <property type="project" value="InterPro"/>
</dbReference>
<sequence length="292" mass="33007">MARLGSSSFAVTQLGRRCFWNLGPNDFYEYVRSYVKTKAELDKEAFANPATNYYDKEVRDKVRSCERCSHTYKLAPDGLCRDACNYHPGELYRNQKDRRYRYTCCNRSKSASNPGCVRQPTHGFVSTNNAVGSHPVVLAIDCEMCLTKLGSECTRVSVVDKDCKTVYESLVWTEEPILNYVTQYSGITEDILNKGPTKSLKQVQDDLLQILRPDTIVIGHSIANDLKALKMHHDALVETAIIFKRGHRWPSLREVALEHLNKVIQDKGNEGHDSAEDAITCILLMKHVVASS</sequence>
<dbReference type="GO" id="GO:0004527">
    <property type="term" value="F:exonuclease activity"/>
    <property type="evidence" value="ECO:0007669"/>
    <property type="project" value="UniProtKB-KW"/>
</dbReference>
<dbReference type="Pfam" id="PF00929">
    <property type="entry name" value="RNase_T"/>
    <property type="match status" value="1"/>
</dbReference>
<dbReference type="InterPro" id="IPR013520">
    <property type="entry name" value="Ribonucl_H"/>
</dbReference>
<dbReference type="PANTHER" id="PTHR12801:SF82">
    <property type="entry name" value="RNA EXONUCLEASE 5"/>
    <property type="match status" value="1"/>
</dbReference>
<dbReference type="SMART" id="SM00479">
    <property type="entry name" value="EXOIII"/>
    <property type="match status" value="1"/>
</dbReference>
<proteinExistence type="predicted"/>
<dbReference type="InterPro" id="IPR047021">
    <property type="entry name" value="REXO1/3/4-like"/>
</dbReference>
<evidence type="ECO:0000256" key="3">
    <source>
        <dbReference type="ARBA" id="ARBA00022839"/>
    </source>
</evidence>
<reference evidence="5 6" key="1">
    <citation type="submission" date="2020-04" db="EMBL/GenBank/DDBJ databases">
        <authorList>
            <person name="Alioto T."/>
            <person name="Alioto T."/>
            <person name="Gomez Garrido J."/>
        </authorList>
    </citation>
    <scope>NUCLEOTIDE SEQUENCE [LARGE SCALE GENOMIC DNA]</scope>
</reference>
<dbReference type="PANTHER" id="PTHR12801">
    <property type="entry name" value="RNA EXONUCLEASE REXO1 / RECO3 FAMILY MEMBER-RELATED"/>
    <property type="match status" value="1"/>
</dbReference>
<dbReference type="SUPFAM" id="SSF53098">
    <property type="entry name" value="Ribonuclease H-like"/>
    <property type="match status" value="1"/>
</dbReference>
<evidence type="ECO:0000256" key="2">
    <source>
        <dbReference type="ARBA" id="ARBA00022801"/>
    </source>
</evidence>
<dbReference type="CDD" id="cd06145">
    <property type="entry name" value="REX1_like"/>
    <property type="match status" value="1"/>
</dbReference>
<dbReference type="Proteomes" id="UP000494165">
    <property type="component" value="Unassembled WGS sequence"/>
</dbReference>
<evidence type="ECO:0000259" key="4">
    <source>
        <dbReference type="SMART" id="SM00479"/>
    </source>
</evidence>
<feature type="domain" description="Exonuclease" evidence="4">
    <location>
        <begin position="136"/>
        <end position="291"/>
    </location>
</feature>
<dbReference type="GO" id="GO:0005634">
    <property type="term" value="C:nucleus"/>
    <property type="evidence" value="ECO:0007669"/>
    <property type="project" value="TreeGrafter"/>
</dbReference>
<dbReference type="AlphaFoldDB" id="A0A8S1DLW4"/>
<dbReference type="OrthoDB" id="206335at2759"/>
<dbReference type="EMBL" id="CADEPI010000300">
    <property type="protein sequence ID" value="CAB3383205.1"/>
    <property type="molecule type" value="Genomic_DNA"/>
</dbReference>
<evidence type="ECO:0000313" key="6">
    <source>
        <dbReference type="Proteomes" id="UP000494165"/>
    </source>
</evidence>
<dbReference type="InterPro" id="IPR012337">
    <property type="entry name" value="RNaseH-like_sf"/>
</dbReference>
<dbReference type="InterPro" id="IPR036397">
    <property type="entry name" value="RNaseH_sf"/>
</dbReference>
<evidence type="ECO:0000256" key="1">
    <source>
        <dbReference type="ARBA" id="ARBA00022722"/>
    </source>
</evidence>
<keyword evidence="3" id="KW-0269">Exonuclease</keyword>
<accession>A0A8S1DLW4</accession>
<organism evidence="5 6">
    <name type="scientific">Cloeon dipterum</name>
    <dbReference type="NCBI Taxonomy" id="197152"/>
    <lineage>
        <taxon>Eukaryota</taxon>
        <taxon>Metazoa</taxon>
        <taxon>Ecdysozoa</taxon>
        <taxon>Arthropoda</taxon>
        <taxon>Hexapoda</taxon>
        <taxon>Insecta</taxon>
        <taxon>Pterygota</taxon>
        <taxon>Palaeoptera</taxon>
        <taxon>Ephemeroptera</taxon>
        <taxon>Pisciforma</taxon>
        <taxon>Baetidae</taxon>
        <taxon>Cloeon</taxon>
    </lineage>
</organism>
<dbReference type="InterPro" id="IPR034922">
    <property type="entry name" value="REX1-like_exo"/>
</dbReference>
<keyword evidence="6" id="KW-1185">Reference proteome</keyword>
<keyword evidence="2" id="KW-0378">Hydrolase</keyword>